<dbReference type="Proteomes" id="UP000568380">
    <property type="component" value="Unassembled WGS sequence"/>
</dbReference>
<evidence type="ECO:0000313" key="9">
    <source>
        <dbReference type="Proteomes" id="UP000568380"/>
    </source>
</evidence>
<dbReference type="InterPro" id="IPR008271">
    <property type="entry name" value="Ser/Thr_kinase_AS"/>
</dbReference>
<evidence type="ECO:0000256" key="3">
    <source>
        <dbReference type="ARBA" id="ARBA00022777"/>
    </source>
</evidence>
<feature type="region of interest" description="Disordered" evidence="6">
    <location>
        <begin position="273"/>
        <end position="322"/>
    </location>
</feature>
<evidence type="ECO:0000256" key="4">
    <source>
        <dbReference type="ARBA" id="ARBA00022840"/>
    </source>
</evidence>
<proteinExistence type="predicted"/>
<dbReference type="Pfam" id="PF00069">
    <property type="entry name" value="Pkinase"/>
    <property type="match status" value="1"/>
</dbReference>
<feature type="compositionally biased region" description="Low complexity" evidence="6">
    <location>
        <begin position="282"/>
        <end position="291"/>
    </location>
</feature>
<dbReference type="GO" id="GO:0005524">
    <property type="term" value="F:ATP binding"/>
    <property type="evidence" value="ECO:0007669"/>
    <property type="project" value="UniProtKB-UniRule"/>
</dbReference>
<dbReference type="InterPro" id="IPR017441">
    <property type="entry name" value="Protein_kinase_ATP_BS"/>
</dbReference>
<dbReference type="SUPFAM" id="SSF56112">
    <property type="entry name" value="Protein kinase-like (PK-like)"/>
    <property type="match status" value="1"/>
</dbReference>
<reference evidence="8 9" key="1">
    <citation type="submission" date="2020-08" db="EMBL/GenBank/DDBJ databases">
        <title>Genomic Encyclopedia of Type Strains, Phase IV (KMG-IV): sequencing the most valuable type-strain genomes for metagenomic binning, comparative biology and taxonomic classification.</title>
        <authorList>
            <person name="Goeker M."/>
        </authorList>
    </citation>
    <scope>NUCLEOTIDE SEQUENCE [LARGE SCALE GENOMIC DNA]</scope>
    <source>
        <strain evidence="8 9">DSM 45385</strain>
    </source>
</reference>
<dbReference type="PROSITE" id="PS50011">
    <property type="entry name" value="PROTEIN_KINASE_DOM"/>
    <property type="match status" value="1"/>
</dbReference>
<dbReference type="PROSITE" id="PS00107">
    <property type="entry name" value="PROTEIN_KINASE_ATP"/>
    <property type="match status" value="1"/>
</dbReference>
<keyword evidence="2 5" id="KW-0547">Nucleotide-binding</keyword>
<evidence type="ECO:0000259" key="7">
    <source>
        <dbReference type="PROSITE" id="PS50011"/>
    </source>
</evidence>
<gene>
    <name evidence="8" type="ORF">HNR40_007190</name>
</gene>
<feature type="domain" description="Protein kinase" evidence="7">
    <location>
        <begin position="19"/>
        <end position="280"/>
    </location>
</feature>
<evidence type="ECO:0000313" key="8">
    <source>
        <dbReference type="EMBL" id="MBB5081695.1"/>
    </source>
</evidence>
<dbReference type="PANTHER" id="PTHR43289:SF34">
    <property type="entry name" value="SERINE_THREONINE-PROTEIN KINASE YBDM-RELATED"/>
    <property type="match status" value="1"/>
</dbReference>
<feature type="compositionally biased region" description="Low complexity" evidence="6">
    <location>
        <begin position="398"/>
        <end position="410"/>
    </location>
</feature>
<keyword evidence="1" id="KW-0808">Transferase</keyword>
<protein>
    <recommendedName>
        <fullName evidence="7">Protein kinase domain-containing protein</fullName>
    </recommendedName>
</protein>
<evidence type="ECO:0000256" key="2">
    <source>
        <dbReference type="ARBA" id="ARBA00022741"/>
    </source>
</evidence>
<dbReference type="EMBL" id="JACHIN010000011">
    <property type="protein sequence ID" value="MBB5081695.1"/>
    <property type="molecule type" value="Genomic_DNA"/>
</dbReference>
<keyword evidence="3" id="KW-0418">Kinase</keyword>
<keyword evidence="9" id="KW-1185">Reference proteome</keyword>
<organism evidence="8 9">
    <name type="scientific">Nonomuraea endophytica</name>
    <dbReference type="NCBI Taxonomy" id="714136"/>
    <lineage>
        <taxon>Bacteria</taxon>
        <taxon>Bacillati</taxon>
        <taxon>Actinomycetota</taxon>
        <taxon>Actinomycetes</taxon>
        <taxon>Streptosporangiales</taxon>
        <taxon>Streptosporangiaceae</taxon>
        <taxon>Nonomuraea</taxon>
    </lineage>
</organism>
<dbReference type="CDD" id="cd14014">
    <property type="entry name" value="STKc_PknB_like"/>
    <property type="match status" value="1"/>
</dbReference>
<accession>A0A7W8AAK4</accession>
<evidence type="ECO:0000256" key="1">
    <source>
        <dbReference type="ARBA" id="ARBA00022679"/>
    </source>
</evidence>
<name>A0A7W8AAK4_9ACTN</name>
<feature type="region of interest" description="Disordered" evidence="6">
    <location>
        <begin position="398"/>
        <end position="437"/>
    </location>
</feature>
<keyword evidence="4 5" id="KW-0067">ATP-binding</keyword>
<feature type="compositionally biased region" description="Low complexity" evidence="6">
    <location>
        <begin position="305"/>
        <end position="322"/>
    </location>
</feature>
<evidence type="ECO:0000256" key="6">
    <source>
        <dbReference type="SAM" id="MobiDB-lite"/>
    </source>
</evidence>
<dbReference type="GO" id="GO:0004674">
    <property type="term" value="F:protein serine/threonine kinase activity"/>
    <property type="evidence" value="ECO:0007669"/>
    <property type="project" value="TreeGrafter"/>
</dbReference>
<dbReference type="RefSeq" id="WP_312896637.1">
    <property type="nucleotide sequence ID" value="NZ_JACHIN010000011.1"/>
</dbReference>
<sequence length="545" mass="56085">MVSPFTPLEPGDPPEIGGYRLIAQLGSGGMGQVYLAATQSGRRLAVKVVHAEYAGNAEFRRRFQQEVAAVQRVQSLYTAPVIDADTGAPRPWLATAYVPGPSLDRVVAAHGPLPPATALTLACGVAEALQAIHAAGVIHRDLKPSNVLLAADGPCVIDFGIAKAIDATPLTGTGVRVGTPVFMAPEQALGHPSTPAVDVFALGGLVFFAATGRTAYGEGPDAAVLYRVVHDEPHLDGCPPQVRELVAHCMAKDPVQRPTPRDLVARLRAYARNPATHPSANPGVAPGVAPATHPGMNPGSNPGSNPGMNQAGAGAAAGPQAGWLPPAVGQALPAYAAPPSPPPLRGPRRVRLKALLVTTAVAVAVSAAAAATATALVMRPTGPAGNTAASAATVTVTQTSAPTAATPPTADESPFPTATPTGDAVAGSKPPGTQLGEYKGIDVTYNYSVNFTEDPKHPKEGDDEDVTYCSIGLCAERMAMLEPGQSGSHQACLDNTRYTSSIRAEAAKGRLVCVFAQTTIGLVKVTDIVEDSAQYLTMDLTVWQR</sequence>
<comment type="caution">
    <text evidence="8">The sequence shown here is derived from an EMBL/GenBank/DDBJ whole genome shotgun (WGS) entry which is preliminary data.</text>
</comment>
<feature type="binding site" evidence="5">
    <location>
        <position position="47"/>
    </location>
    <ligand>
        <name>ATP</name>
        <dbReference type="ChEBI" id="CHEBI:30616"/>
    </ligand>
</feature>
<dbReference type="SMART" id="SM00220">
    <property type="entry name" value="S_TKc"/>
    <property type="match status" value="1"/>
</dbReference>
<dbReference type="PANTHER" id="PTHR43289">
    <property type="entry name" value="MITOGEN-ACTIVATED PROTEIN KINASE KINASE KINASE 20-RELATED"/>
    <property type="match status" value="1"/>
</dbReference>
<evidence type="ECO:0000256" key="5">
    <source>
        <dbReference type="PROSITE-ProRule" id="PRU10141"/>
    </source>
</evidence>
<dbReference type="Gene3D" id="1.10.510.10">
    <property type="entry name" value="Transferase(Phosphotransferase) domain 1"/>
    <property type="match status" value="1"/>
</dbReference>
<dbReference type="InterPro" id="IPR000719">
    <property type="entry name" value="Prot_kinase_dom"/>
</dbReference>
<dbReference type="AlphaFoldDB" id="A0A7W8AAK4"/>
<dbReference type="InterPro" id="IPR011009">
    <property type="entry name" value="Kinase-like_dom_sf"/>
</dbReference>
<dbReference type="PROSITE" id="PS00108">
    <property type="entry name" value="PROTEIN_KINASE_ST"/>
    <property type="match status" value="1"/>
</dbReference>
<dbReference type="Gene3D" id="3.30.200.20">
    <property type="entry name" value="Phosphorylase Kinase, domain 1"/>
    <property type="match status" value="1"/>
</dbReference>